<gene>
    <name evidence="4" type="ORF">ENS56_12285</name>
</gene>
<comment type="caution">
    <text evidence="4">The sequence shown here is derived from an EMBL/GenBank/DDBJ whole genome shotgun (WGS) entry which is preliminary data.</text>
</comment>
<dbReference type="PANTHER" id="PTHR33941">
    <property type="entry name" value="PROPANEDIOL UTILIZATION PROTEIN PDUA"/>
    <property type="match status" value="1"/>
</dbReference>
<dbReference type="InterPro" id="IPR037233">
    <property type="entry name" value="CcmK-like_sf"/>
</dbReference>
<dbReference type="InterPro" id="IPR050575">
    <property type="entry name" value="BMC_shell"/>
</dbReference>
<comment type="subcellular location">
    <subcellularLocation>
        <location evidence="1">Bacterial microcompartment</location>
    </subcellularLocation>
</comment>
<accession>A0A832DMI7</accession>
<protein>
    <submittedName>
        <fullName evidence="4">BMC domain-containing protein</fullName>
    </submittedName>
</protein>
<dbReference type="Pfam" id="PF00936">
    <property type="entry name" value="BMC"/>
    <property type="match status" value="1"/>
</dbReference>
<evidence type="ECO:0000256" key="1">
    <source>
        <dbReference type="ARBA" id="ARBA00024322"/>
    </source>
</evidence>
<evidence type="ECO:0000259" key="3">
    <source>
        <dbReference type="Pfam" id="PF00936"/>
    </source>
</evidence>
<reference evidence="4" key="1">
    <citation type="journal article" date="2020" name="mSystems">
        <title>Genome- and Community-Level Interaction Insights into Carbon Utilization and Element Cycling Functions of Hydrothermarchaeota in Hydrothermal Sediment.</title>
        <authorList>
            <person name="Zhou Z."/>
            <person name="Liu Y."/>
            <person name="Xu W."/>
            <person name="Pan J."/>
            <person name="Luo Z.H."/>
            <person name="Li M."/>
        </authorList>
    </citation>
    <scope>NUCLEOTIDE SEQUENCE [LARGE SCALE GENOMIC DNA]</scope>
    <source>
        <strain evidence="4">SpSt-500</strain>
    </source>
</reference>
<evidence type="ECO:0000256" key="2">
    <source>
        <dbReference type="ARBA" id="ARBA00024446"/>
    </source>
</evidence>
<dbReference type="GO" id="GO:0031469">
    <property type="term" value="C:bacterial microcompartment"/>
    <property type="evidence" value="ECO:0007669"/>
    <property type="project" value="UniProtKB-SubCell"/>
</dbReference>
<proteinExistence type="predicted"/>
<evidence type="ECO:0000313" key="4">
    <source>
        <dbReference type="EMBL" id="HGT48809.1"/>
    </source>
</evidence>
<feature type="domain" description="Bacterial microcompartment" evidence="3">
    <location>
        <begin position="4"/>
        <end position="77"/>
    </location>
</feature>
<dbReference type="InterPro" id="IPR000249">
    <property type="entry name" value="BMC_dom"/>
</dbReference>
<organism evidence="4">
    <name type="scientific">Ignavibacterium album</name>
    <dbReference type="NCBI Taxonomy" id="591197"/>
    <lineage>
        <taxon>Bacteria</taxon>
        <taxon>Pseudomonadati</taxon>
        <taxon>Ignavibacteriota</taxon>
        <taxon>Ignavibacteria</taxon>
        <taxon>Ignavibacteriales</taxon>
        <taxon>Ignavibacteriaceae</taxon>
        <taxon>Ignavibacterium</taxon>
    </lineage>
</organism>
<name>A0A832DMI7_9BACT</name>
<keyword evidence="2" id="KW-1283">Bacterial microcompartment</keyword>
<dbReference type="PANTHER" id="PTHR33941:SF11">
    <property type="entry name" value="BACTERIAL MICROCOMPARTMENT SHELL PROTEIN PDUJ"/>
    <property type="match status" value="1"/>
</dbReference>
<dbReference type="EMBL" id="DSVI01000019">
    <property type="protein sequence ID" value="HGT48809.1"/>
    <property type="molecule type" value="Genomic_DNA"/>
</dbReference>
<dbReference type="Gene3D" id="3.30.70.1710">
    <property type="match status" value="1"/>
</dbReference>
<dbReference type="SUPFAM" id="SSF143414">
    <property type="entry name" value="CcmK-like"/>
    <property type="match status" value="1"/>
</dbReference>
<sequence>MNNSFALLEVNGFCASIYAVDTLLKNSSVEIELDEINKGNVLLKLKGNIPQIKYALNLAIESINKISSVVNFTILENLNPSIEREFFNKTKKHHIRQIKSEIKSQEKLITSQIEELPEKKSESVKVRKVKKTAVKKLSKPKEEIQSSETSDINLSTIERLRLEALGKKISGDEKKTEVSKPKAVSSYVVKKLSDLDGLNVHKLRRVARDFEEFPIKGRQISIANRDELMVYFKQILPE</sequence>
<dbReference type="AlphaFoldDB" id="A0A832DMI7"/>